<reference evidence="3 4" key="1">
    <citation type="submission" date="2022-11" db="EMBL/GenBank/DDBJ databases">
        <title>Whole genome sequence of Eschrichtius robustus ER-17-0199.</title>
        <authorList>
            <person name="Bruniche-Olsen A."/>
            <person name="Black A.N."/>
            <person name="Fields C.J."/>
            <person name="Walden K."/>
            <person name="Dewoody J.A."/>
        </authorList>
    </citation>
    <scope>NUCLEOTIDE SEQUENCE [LARGE SCALE GENOMIC DNA]</scope>
    <source>
        <strain evidence="3">ER-17-0199</strain>
        <tissue evidence="3">Blubber</tissue>
    </source>
</reference>
<dbReference type="EMBL" id="JAIQCJ010001699">
    <property type="protein sequence ID" value="KAJ8787852.1"/>
    <property type="molecule type" value="Genomic_DNA"/>
</dbReference>
<accession>A0AB34H9G7</accession>
<evidence type="ECO:0000256" key="2">
    <source>
        <dbReference type="SAM" id="SignalP"/>
    </source>
</evidence>
<sequence>MGVQHTLSHGAPGWHQPVRGLTLLHLELLSTVWTGGPAPSFAPRCSGCAADPAHPPSRLHALSSHCFLLPFVVPLLSSTLPFITRSPQAFSVALHSDEALLHSTWDLPGPGLEPVSPVLAGGFLTTAPPGKPRAFVYRTQEKRNRDYVKLCNLSQINRHATRLSIGDDLPANTKGHGARVTDLHQAHVLPLVGRPLCPGCSCNPPLPPPPAGNFPFGFGTVHQGSDSDAESLNEVGDGTDSEGAQPQSRGPGTTSWRHPLLGGAKGRTARHHLHPPAPVSQLHPVLKGLCLESQC</sequence>
<organism evidence="3 4">
    <name type="scientific">Eschrichtius robustus</name>
    <name type="common">California gray whale</name>
    <name type="synonym">Eschrichtius gibbosus</name>
    <dbReference type="NCBI Taxonomy" id="9764"/>
    <lineage>
        <taxon>Eukaryota</taxon>
        <taxon>Metazoa</taxon>
        <taxon>Chordata</taxon>
        <taxon>Craniata</taxon>
        <taxon>Vertebrata</taxon>
        <taxon>Euteleostomi</taxon>
        <taxon>Mammalia</taxon>
        <taxon>Eutheria</taxon>
        <taxon>Laurasiatheria</taxon>
        <taxon>Artiodactyla</taxon>
        <taxon>Whippomorpha</taxon>
        <taxon>Cetacea</taxon>
        <taxon>Mysticeti</taxon>
        <taxon>Eschrichtiidae</taxon>
        <taxon>Eschrichtius</taxon>
    </lineage>
</organism>
<evidence type="ECO:0000313" key="4">
    <source>
        <dbReference type="Proteomes" id="UP001159641"/>
    </source>
</evidence>
<dbReference type="Proteomes" id="UP001159641">
    <property type="component" value="Unassembled WGS sequence"/>
</dbReference>
<feature type="compositionally biased region" description="Polar residues" evidence="1">
    <location>
        <begin position="242"/>
        <end position="256"/>
    </location>
</feature>
<proteinExistence type="predicted"/>
<evidence type="ECO:0000313" key="3">
    <source>
        <dbReference type="EMBL" id="KAJ8787852.1"/>
    </source>
</evidence>
<feature type="signal peptide" evidence="2">
    <location>
        <begin position="1"/>
        <end position="34"/>
    </location>
</feature>
<keyword evidence="4" id="KW-1185">Reference proteome</keyword>
<keyword evidence="2" id="KW-0732">Signal</keyword>
<gene>
    <name evidence="3" type="ORF">J1605_005656</name>
</gene>
<feature type="region of interest" description="Disordered" evidence="1">
    <location>
        <begin position="213"/>
        <end position="279"/>
    </location>
</feature>
<protein>
    <submittedName>
        <fullName evidence="3">Uncharacterized protein</fullName>
    </submittedName>
</protein>
<comment type="caution">
    <text evidence="3">The sequence shown here is derived from an EMBL/GenBank/DDBJ whole genome shotgun (WGS) entry which is preliminary data.</text>
</comment>
<feature type="chain" id="PRO_5044191640" evidence="2">
    <location>
        <begin position="35"/>
        <end position="295"/>
    </location>
</feature>
<dbReference type="AlphaFoldDB" id="A0AB34H9G7"/>
<name>A0AB34H9G7_ESCRO</name>
<evidence type="ECO:0000256" key="1">
    <source>
        <dbReference type="SAM" id="MobiDB-lite"/>
    </source>
</evidence>